<comment type="similarity">
    <text evidence="2">Belongs to the insulin family.</text>
</comment>
<gene>
    <name evidence="7" type="ORF">L3Y34_019801</name>
</gene>
<evidence type="ECO:0000256" key="6">
    <source>
        <dbReference type="SAM" id="MobiDB-lite"/>
    </source>
</evidence>
<dbReference type="PANTHER" id="PTHR33893:SF11">
    <property type="entry name" value="INSULIN-LIKE PEPTIDE BETA-TYPE 2-RELATED"/>
    <property type="match status" value="1"/>
</dbReference>
<reference evidence="7 8" key="1">
    <citation type="submission" date="2022-05" db="EMBL/GenBank/DDBJ databases">
        <title>Chromosome-level reference genomes for two strains of Caenorhabditis briggsae: an improved platform for comparative genomics.</title>
        <authorList>
            <person name="Stevens L."/>
            <person name="Andersen E.C."/>
        </authorList>
    </citation>
    <scope>NUCLEOTIDE SEQUENCE [LARGE SCALE GENOMIC DNA]</scope>
    <source>
        <strain evidence="7">QX1410_ONT</strain>
        <tissue evidence="7">Whole-organism</tissue>
    </source>
</reference>
<dbReference type="InterPro" id="IPR003235">
    <property type="entry name" value="Nem_insulin-like_b-type"/>
</dbReference>
<feature type="compositionally biased region" description="Polar residues" evidence="6">
    <location>
        <begin position="99"/>
        <end position="108"/>
    </location>
</feature>
<accession>A0AAE9DQ96</accession>
<dbReference type="AlphaFoldDB" id="A0AAE9DQ96"/>
<dbReference type="GO" id="GO:0005576">
    <property type="term" value="C:extracellular region"/>
    <property type="evidence" value="ECO:0007669"/>
    <property type="project" value="UniProtKB-SubCell"/>
</dbReference>
<name>A0AAE9DQ96_CAEBR</name>
<dbReference type="Gene3D" id="1.10.100.10">
    <property type="entry name" value="Insulin-like"/>
    <property type="match status" value="1"/>
</dbReference>
<feature type="region of interest" description="Disordered" evidence="6">
    <location>
        <begin position="69"/>
        <end position="108"/>
    </location>
</feature>
<evidence type="ECO:0000256" key="5">
    <source>
        <dbReference type="ARBA" id="ARBA00023157"/>
    </source>
</evidence>
<evidence type="ECO:0000256" key="3">
    <source>
        <dbReference type="ARBA" id="ARBA00022525"/>
    </source>
</evidence>
<dbReference type="GO" id="GO:0005179">
    <property type="term" value="F:hormone activity"/>
    <property type="evidence" value="ECO:0007669"/>
    <property type="project" value="InterPro"/>
</dbReference>
<evidence type="ECO:0000256" key="1">
    <source>
        <dbReference type="ARBA" id="ARBA00004613"/>
    </source>
</evidence>
<dbReference type="PROSITE" id="PS00262">
    <property type="entry name" value="INSULIN"/>
    <property type="match status" value="1"/>
</dbReference>
<comment type="subcellular location">
    <subcellularLocation>
        <location evidence="1">Secreted</location>
    </subcellularLocation>
</comment>
<keyword evidence="5" id="KW-1015">Disulfide bond</keyword>
<dbReference type="Proteomes" id="UP000827892">
    <property type="component" value="Chromosome II"/>
</dbReference>
<dbReference type="InterPro" id="IPR036438">
    <property type="entry name" value="Insulin-like_sf"/>
</dbReference>
<dbReference type="Pfam" id="PF03488">
    <property type="entry name" value="Ins_beta"/>
    <property type="match status" value="1"/>
</dbReference>
<evidence type="ECO:0000313" key="7">
    <source>
        <dbReference type="EMBL" id="ULU08823.1"/>
    </source>
</evidence>
<evidence type="ECO:0000256" key="2">
    <source>
        <dbReference type="ARBA" id="ARBA00009034"/>
    </source>
</evidence>
<dbReference type="InterPro" id="IPR052335">
    <property type="entry name" value="Insulin-like_regulatory"/>
</dbReference>
<keyword evidence="3" id="KW-0964">Secreted</keyword>
<evidence type="ECO:0000313" key="8">
    <source>
        <dbReference type="Proteomes" id="UP000827892"/>
    </source>
</evidence>
<keyword evidence="4" id="KW-0732">Signal</keyword>
<sequence>MEITGLWKSLVYGNHWSMEITGLWKSLVYGNHWSMEITNITISKVQSMTEVSIKNEFVTKSINGVATLESTKKNTSTTEDAEPEHQPHQSSPKPIALSPSFTRPQLSTEMSPTSSLKLVAFTCFLAMASGAYHHHEKTGTSTDVKKLDFAIANRRECKVQLAQFAISLCGDVCDSESAADLVHQCCTTKCTAEQVTATCCPIYKEHQ</sequence>
<dbReference type="SUPFAM" id="SSF56994">
    <property type="entry name" value="Insulin-like"/>
    <property type="match status" value="1"/>
</dbReference>
<protein>
    <submittedName>
        <fullName evidence="7">Uncharacterized protein</fullName>
    </submittedName>
</protein>
<evidence type="ECO:0000256" key="4">
    <source>
        <dbReference type="ARBA" id="ARBA00022729"/>
    </source>
</evidence>
<organism evidence="7 8">
    <name type="scientific">Caenorhabditis briggsae</name>
    <dbReference type="NCBI Taxonomy" id="6238"/>
    <lineage>
        <taxon>Eukaryota</taxon>
        <taxon>Metazoa</taxon>
        <taxon>Ecdysozoa</taxon>
        <taxon>Nematoda</taxon>
        <taxon>Chromadorea</taxon>
        <taxon>Rhabditida</taxon>
        <taxon>Rhabditina</taxon>
        <taxon>Rhabditomorpha</taxon>
        <taxon>Rhabditoidea</taxon>
        <taxon>Rhabditidae</taxon>
        <taxon>Peloderinae</taxon>
        <taxon>Caenorhabditis</taxon>
    </lineage>
</organism>
<proteinExistence type="inferred from homology"/>
<dbReference type="InterPro" id="IPR022353">
    <property type="entry name" value="Insulin_CS"/>
</dbReference>
<dbReference type="EMBL" id="CP090892">
    <property type="protein sequence ID" value="ULU08823.1"/>
    <property type="molecule type" value="Genomic_DNA"/>
</dbReference>
<dbReference type="PANTHER" id="PTHR33893">
    <property type="entry name" value="INSULIN RELATED-RELATED-RELATED"/>
    <property type="match status" value="1"/>
</dbReference>